<evidence type="ECO:0000256" key="4">
    <source>
        <dbReference type="ARBA" id="ARBA00022729"/>
    </source>
</evidence>
<keyword evidence="12" id="KW-1185">Reference proteome</keyword>
<keyword evidence="4" id="KW-0732">Signal</keyword>
<dbReference type="InterPro" id="IPR002223">
    <property type="entry name" value="Kunitz_BPTI"/>
</dbReference>
<dbReference type="Pfam" id="PF00014">
    <property type="entry name" value="Kunitz_BPTI"/>
    <property type="match status" value="2"/>
</dbReference>
<dbReference type="GO" id="GO:0005576">
    <property type="term" value="C:extracellular region"/>
    <property type="evidence" value="ECO:0007669"/>
    <property type="project" value="UniProtKB-SubCell"/>
</dbReference>
<comment type="caution">
    <text evidence="11">The sequence shown here is derived from an EMBL/GenBank/DDBJ whole genome shotgun (WGS) entry which is preliminary data.</text>
</comment>
<dbReference type="FunFam" id="4.10.410.10:FF:000021">
    <property type="entry name" value="Serine protease inhibitor, putative"/>
    <property type="match status" value="1"/>
</dbReference>
<evidence type="ECO:0000256" key="3">
    <source>
        <dbReference type="ARBA" id="ARBA00022690"/>
    </source>
</evidence>
<dbReference type="InterPro" id="IPR036880">
    <property type="entry name" value="Kunitz_BPTI_sf"/>
</dbReference>
<dbReference type="OrthoDB" id="6406612at2759"/>
<keyword evidence="2" id="KW-0964">Secreted</keyword>
<organism evidence="11 12">
    <name type="scientific">Araneus ventricosus</name>
    <name type="common">Orbweaver spider</name>
    <name type="synonym">Epeira ventricosa</name>
    <dbReference type="NCBI Taxonomy" id="182803"/>
    <lineage>
        <taxon>Eukaryota</taxon>
        <taxon>Metazoa</taxon>
        <taxon>Ecdysozoa</taxon>
        <taxon>Arthropoda</taxon>
        <taxon>Chelicerata</taxon>
        <taxon>Arachnida</taxon>
        <taxon>Araneae</taxon>
        <taxon>Araneomorphae</taxon>
        <taxon>Entelegynae</taxon>
        <taxon>Araneoidea</taxon>
        <taxon>Araneidae</taxon>
        <taxon>Araneus</taxon>
    </lineage>
</organism>
<sequence>MLVVLLAFVAGAFALQDCPANSHYESCGTACSLTCDNYKNPPKFCVLMCNPGCHCDSGYVKAEDGSCVMPENCPNRGPEVCGENERYSGCGTACPLTCDNFDNPPKICPAMCRIGCECEKGYVRSPDGRCVRPEECPNRSSIEKNCEDKPESGMCLAYFPSYYYDKETNTCKRFIYGGCQGNGNRYRTEEECLENCAKSSSVSACDQPKVTGPCRALFHRFFFNQETGLCEKFIYGGCGGNQNNFVSQRACESACMV</sequence>
<dbReference type="InterPro" id="IPR036084">
    <property type="entry name" value="Ser_inhib-like_sf"/>
</dbReference>
<name>A0A4Y2DL38_ARAVE</name>
<evidence type="ECO:0000256" key="5">
    <source>
        <dbReference type="ARBA" id="ARBA00022737"/>
    </source>
</evidence>
<dbReference type="PROSITE" id="PS00280">
    <property type="entry name" value="BPTI_KUNITZ_1"/>
    <property type="match status" value="2"/>
</dbReference>
<accession>A0A4Y2DL38</accession>
<gene>
    <name evidence="11" type="primary">VKT1_4</name>
    <name evidence="11" type="ORF">AVEN_193792_1</name>
</gene>
<protein>
    <submittedName>
        <fullName evidence="11">Kunitz-type U19-barytoxin-Tl1a</fullName>
    </submittedName>
</protein>
<keyword evidence="5" id="KW-0677">Repeat</keyword>
<keyword evidence="6" id="KW-0722">Serine protease inhibitor</keyword>
<dbReference type="PRINTS" id="PR00759">
    <property type="entry name" value="BASICPTASE"/>
</dbReference>
<evidence type="ECO:0000256" key="9">
    <source>
        <dbReference type="ARBA" id="ARBA00093388"/>
    </source>
</evidence>
<dbReference type="AlphaFoldDB" id="A0A4Y2DL38"/>
<comment type="similarity">
    <text evidence="8">Belongs to the venom Kunitz-type family. 01 (intermediate) subfamily.</text>
</comment>
<keyword evidence="7" id="KW-1015">Disulfide bond</keyword>
<feature type="domain" description="BPTI/Kunitz inhibitor" evidence="10">
    <location>
        <begin position="146"/>
        <end position="196"/>
    </location>
</feature>
<evidence type="ECO:0000259" key="10">
    <source>
        <dbReference type="PROSITE" id="PS50279"/>
    </source>
</evidence>
<dbReference type="FunFam" id="4.10.410.10:FF:000020">
    <property type="entry name" value="Collagen, type VI, alpha 3"/>
    <property type="match status" value="1"/>
</dbReference>
<dbReference type="Gene3D" id="4.10.410.10">
    <property type="entry name" value="Pancreatic trypsin inhibitor Kunitz domain"/>
    <property type="match status" value="2"/>
</dbReference>
<dbReference type="SUPFAM" id="SSF57567">
    <property type="entry name" value="Serine protease inhibitors"/>
    <property type="match status" value="2"/>
</dbReference>
<dbReference type="InterPro" id="IPR020901">
    <property type="entry name" value="Prtase_inh_Kunz-CS"/>
</dbReference>
<evidence type="ECO:0000256" key="1">
    <source>
        <dbReference type="ARBA" id="ARBA00004613"/>
    </source>
</evidence>
<evidence type="ECO:0000313" key="11">
    <source>
        <dbReference type="EMBL" id="GBM17513.1"/>
    </source>
</evidence>
<evidence type="ECO:0000256" key="6">
    <source>
        <dbReference type="ARBA" id="ARBA00022900"/>
    </source>
</evidence>
<comment type="subcellular location">
    <subcellularLocation>
        <location evidence="1">Secreted</location>
    </subcellularLocation>
</comment>
<dbReference type="Pfam" id="PF01826">
    <property type="entry name" value="TIL"/>
    <property type="match status" value="2"/>
</dbReference>
<evidence type="ECO:0000256" key="8">
    <source>
        <dbReference type="ARBA" id="ARBA00049646"/>
    </source>
</evidence>
<dbReference type="CDD" id="cd19941">
    <property type="entry name" value="TIL"/>
    <property type="match status" value="2"/>
</dbReference>
<keyword evidence="3" id="KW-0646">Protease inhibitor</keyword>
<feature type="domain" description="BPTI/Kunitz inhibitor" evidence="10">
    <location>
        <begin position="205"/>
        <end position="255"/>
    </location>
</feature>
<dbReference type="CDD" id="cd00109">
    <property type="entry name" value="Kunitz-type"/>
    <property type="match status" value="2"/>
</dbReference>
<dbReference type="PANTHER" id="PTHR47247:SF1">
    <property type="entry name" value="KUNITZ-TYPE PROTEASE INHIBITOR 2"/>
    <property type="match status" value="1"/>
</dbReference>
<dbReference type="Proteomes" id="UP000499080">
    <property type="component" value="Unassembled WGS sequence"/>
</dbReference>
<dbReference type="SMART" id="SM00131">
    <property type="entry name" value="KU"/>
    <property type="match status" value="2"/>
</dbReference>
<dbReference type="GO" id="GO:0004867">
    <property type="term" value="F:serine-type endopeptidase inhibitor activity"/>
    <property type="evidence" value="ECO:0007669"/>
    <property type="project" value="UniProtKB-KW"/>
</dbReference>
<comment type="function">
    <text evidence="9">Serine protease inhibitor that inhibits trypsin at a molar ratio of 1:1.</text>
</comment>
<dbReference type="PROSITE" id="PS50279">
    <property type="entry name" value="BPTI_KUNITZ_2"/>
    <property type="match status" value="2"/>
</dbReference>
<dbReference type="InterPro" id="IPR002919">
    <property type="entry name" value="TIL_dom"/>
</dbReference>
<dbReference type="EMBL" id="BGPR01000389">
    <property type="protein sequence ID" value="GBM17513.1"/>
    <property type="molecule type" value="Genomic_DNA"/>
</dbReference>
<proteinExistence type="inferred from homology"/>
<evidence type="ECO:0000256" key="2">
    <source>
        <dbReference type="ARBA" id="ARBA00022525"/>
    </source>
</evidence>
<reference evidence="11 12" key="1">
    <citation type="journal article" date="2019" name="Sci. Rep.">
        <title>Orb-weaving spider Araneus ventricosus genome elucidates the spidroin gene catalogue.</title>
        <authorList>
            <person name="Kono N."/>
            <person name="Nakamura H."/>
            <person name="Ohtoshi R."/>
            <person name="Moran D.A.P."/>
            <person name="Shinohara A."/>
            <person name="Yoshida Y."/>
            <person name="Fujiwara M."/>
            <person name="Mori M."/>
            <person name="Tomita M."/>
            <person name="Arakawa K."/>
        </authorList>
    </citation>
    <scope>NUCLEOTIDE SEQUENCE [LARGE SCALE GENOMIC DNA]</scope>
</reference>
<evidence type="ECO:0000256" key="7">
    <source>
        <dbReference type="ARBA" id="ARBA00023157"/>
    </source>
</evidence>
<dbReference type="SUPFAM" id="SSF57362">
    <property type="entry name" value="BPTI-like"/>
    <property type="match status" value="2"/>
</dbReference>
<dbReference type="Gene3D" id="2.10.25.10">
    <property type="entry name" value="Laminin"/>
    <property type="match status" value="2"/>
</dbReference>
<dbReference type="PANTHER" id="PTHR47247">
    <property type="entry name" value="KUNITZ-TYPE PROTEASE INHIBITOR 2"/>
    <property type="match status" value="1"/>
</dbReference>
<evidence type="ECO:0000313" key="12">
    <source>
        <dbReference type="Proteomes" id="UP000499080"/>
    </source>
</evidence>